<evidence type="ECO:0000313" key="2">
    <source>
        <dbReference type="EMBL" id="KKS45143.1"/>
    </source>
</evidence>
<keyword evidence="1" id="KW-0812">Transmembrane</keyword>
<organism evidence="2 3">
    <name type="scientific">Candidatus Gottesmanbacteria bacterium GW2011_GWA2_42_18</name>
    <dbReference type="NCBI Taxonomy" id="1618442"/>
    <lineage>
        <taxon>Bacteria</taxon>
        <taxon>Candidatus Gottesmaniibacteriota</taxon>
    </lineage>
</organism>
<sequence>MPDIFVARPGKKNTVAKVTAPKIKPNRDLSSFLFMPDGMRFETQEPGEVIILLLRRHGVTNLPWLLTGLALIIFPVIILPLILINRTVPAAPPFLFNSIILLWYLFTFSYLLVNFILWYFTVSIVSNERIIDIDFLNVLHKKFSETRIAKVEDVTQRTGGFIQAFFNYGDVFVQTAANEQVFQFHAVPQPDEVVRIINQLMGKEEEENENK</sequence>
<dbReference type="Proteomes" id="UP000034320">
    <property type="component" value="Unassembled WGS sequence"/>
</dbReference>
<name>A0A0G1C6A1_9BACT</name>
<accession>A0A0G1C6A1</accession>
<dbReference type="EMBL" id="LCDD01000047">
    <property type="protein sequence ID" value="KKS45143.1"/>
    <property type="molecule type" value="Genomic_DNA"/>
</dbReference>
<protein>
    <recommendedName>
        <fullName evidence="4">DUF304 domain-containing protein</fullName>
    </recommendedName>
</protein>
<reference evidence="2 3" key="1">
    <citation type="journal article" date="2015" name="Nature">
        <title>rRNA introns, odd ribosomes, and small enigmatic genomes across a large radiation of phyla.</title>
        <authorList>
            <person name="Brown C.T."/>
            <person name="Hug L.A."/>
            <person name="Thomas B.C."/>
            <person name="Sharon I."/>
            <person name="Castelle C.J."/>
            <person name="Singh A."/>
            <person name="Wilkins M.J."/>
            <person name="Williams K.H."/>
            <person name="Banfield J.F."/>
        </authorList>
    </citation>
    <scope>NUCLEOTIDE SEQUENCE [LARGE SCALE GENOMIC DNA]</scope>
</reference>
<dbReference type="AlphaFoldDB" id="A0A0G1C6A1"/>
<evidence type="ECO:0008006" key="4">
    <source>
        <dbReference type="Google" id="ProtNLM"/>
    </source>
</evidence>
<evidence type="ECO:0000313" key="3">
    <source>
        <dbReference type="Proteomes" id="UP000034320"/>
    </source>
</evidence>
<proteinExistence type="predicted"/>
<comment type="caution">
    <text evidence="2">The sequence shown here is derived from an EMBL/GenBank/DDBJ whole genome shotgun (WGS) entry which is preliminary data.</text>
</comment>
<feature type="transmembrane region" description="Helical" evidence="1">
    <location>
        <begin position="95"/>
        <end position="120"/>
    </location>
</feature>
<evidence type="ECO:0000256" key="1">
    <source>
        <dbReference type="SAM" id="Phobius"/>
    </source>
</evidence>
<feature type="transmembrane region" description="Helical" evidence="1">
    <location>
        <begin position="62"/>
        <end position="83"/>
    </location>
</feature>
<keyword evidence="1" id="KW-0472">Membrane</keyword>
<keyword evidence="1" id="KW-1133">Transmembrane helix</keyword>
<gene>
    <name evidence="2" type="ORF">UV09_C0047G0010</name>
</gene>